<dbReference type="Gene3D" id="1.10.8.80">
    <property type="entry name" value="Magnesium chelatase subunit I, C-Terminal domain"/>
    <property type="match status" value="1"/>
</dbReference>
<dbReference type="InterPro" id="IPR041702">
    <property type="entry name" value="BchD/ChlD_VWA"/>
</dbReference>
<accession>A0A520KTE5</accession>
<dbReference type="Gene3D" id="3.40.50.410">
    <property type="entry name" value="von Willebrand factor, type A domain"/>
    <property type="match status" value="1"/>
</dbReference>
<dbReference type="SMART" id="SM00327">
    <property type="entry name" value="VWA"/>
    <property type="match status" value="1"/>
</dbReference>
<feature type="compositionally biased region" description="Basic and acidic residues" evidence="4">
    <location>
        <begin position="344"/>
        <end position="377"/>
    </location>
</feature>
<keyword evidence="2" id="KW-0547">Nucleotide-binding</keyword>
<evidence type="ECO:0000259" key="5">
    <source>
        <dbReference type="PROSITE" id="PS50234"/>
    </source>
</evidence>
<dbReference type="AlphaFoldDB" id="A0A520KTE5"/>
<protein>
    <submittedName>
        <fullName evidence="6">VWA domain-containing protein</fullName>
    </submittedName>
</protein>
<dbReference type="PANTHER" id="PTHR35023">
    <property type="entry name" value="CHELATASE-RELATED"/>
    <property type="match status" value="1"/>
</dbReference>
<dbReference type="SMART" id="SM00382">
    <property type="entry name" value="AAA"/>
    <property type="match status" value="1"/>
</dbReference>
<feature type="region of interest" description="Disordered" evidence="4">
    <location>
        <begin position="344"/>
        <end position="383"/>
    </location>
</feature>
<dbReference type="Pfam" id="PF13519">
    <property type="entry name" value="VWA_2"/>
    <property type="match status" value="1"/>
</dbReference>
<dbReference type="InterPro" id="IPR036465">
    <property type="entry name" value="vWFA_dom_sf"/>
</dbReference>
<dbReference type="InterPro" id="IPR003593">
    <property type="entry name" value="AAA+_ATPase"/>
</dbReference>
<evidence type="ECO:0000256" key="4">
    <source>
        <dbReference type="SAM" id="MobiDB-lite"/>
    </source>
</evidence>
<dbReference type="Proteomes" id="UP000317158">
    <property type="component" value="Unassembled WGS sequence"/>
</dbReference>
<gene>
    <name evidence="6" type="ORF">EF806_01630</name>
</gene>
<dbReference type="SUPFAM" id="SSF52540">
    <property type="entry name" value="P-loop containing nucleoside triphosphate hydrolases"/>
    <property type="match status" value="1"/>
</dbReference>
<reference evidence="6 7" key="1">
    <citation type="journal article" date="2019" name="Nat. Microbiol.">
        <title>Wide diversity of methane and short-chain alkane metabolisms in uncultured archaea.</title>
        <authorList>
            <person name="Borrel G."/>
            <person name="Adam P.S."/>
            <person name="McKay L.J."/>
            <person name="Chen L.X."/>
            <person name="Sierra-Garcia I.N."/>
            <person name="Sieber C.M."/>
            <person name="Letourneur Q."/>
            <person name="Ghozlane A."/>
            <person name="Andersen G.L."/>
            <person name="Li W.J."/>
            <person name="Hallam S.J."/>
            <person name="Muyzer G."/>
            <person name="de Oliveira V.M."/>
            <person name="Inskeep W.P."/>
            <person name="Banfield J.F."/>
            <person name="Gribaldo S."/>
        </authorList>
    </citation>
    <scope>NUCLEOTIDE SEQUENCE [LARGE SCALE GENOMIC DNA]</scope>
    <source>
        <strain evidence="6">NM1a</strain>
    </source>
</reference>
<dbReference type="InterPro" id="IPR041628">
    <property type="entry name" value="ChlI/MoxR_AAA_lid"/>
</dbReference>
<dbReference type="InterPro" id="IPR027417">
    <property type="entry name" value="P-loop_NTPase"/>
</dbReference>
<dbReference type="PANTHER" id="PTHR35023:SF1">
    <property type="entry name" value="MG-PROTOPORPHYRIN IX CHELATASE"/>
    <property type="match status" value="1"/>
</dbReference>
<evidence type="ECO:0000256" key="2">
    <source>
        <dbReference type="ARBA" id="ARBA00022741"/>
    </source>
</evidence>
<sequence>MTHHIKRNILPFAAIVGQEEMKKTLILNAINPKIGGVLIRGEKGTAKSTAVRALSELLPDIDVVKGCPFNCNPYNEREMCDICYSKVKNNEKLEVVRRKVIVKDLPLGATEDRVVGSLNVEKAIKEGIKALEPGILADANRGILYIDEVNLLDDFIANVLLDAAAMGVNVVEREGVSVVHPAKFILVGTMNPEEGEIRPQLLDRFGLHVEVESINDVDKRIEIIKTAEDFEEDPVSFIRRYEPKQQELKDKILKAKEILPYVEIDEDLLRVVAETCIKFNVRSHRAEITVVRTAKTISAFDGRKNVCLDDIKEAMEFVLPHRMRVMPFDQPILEKEKIEESIKSKNDKKKDYDIDKKEDNPAKNDKKDQKPKEERFDIGSSIDPSVLMDNKKIKKYTSNSSGRGSNSLNQTRGRYIGYRIPKDRSYDLAIDATIRAAAAYQKERRKDAEKDSGLIILKQDIRDKVRMKEVSTLSVFVVDASGSMGNNKRMESAKGAIFSLLLNSYQRRDKVALVSFRGNDASVLLPPSSSIDKAVNHLRDLPTGGKTPLAAGISKGLDLIRNEKRRNPDLVSMMVLISDGRSNVPFRGDGIKEELIELSSRINREGVRLVIIDTEIVTNEFSGRLGYNKIITETSKGTYYKLDDLTPHSVENVVKMELSKILR</sequence>
<comment type="similarity">
    <text evidence="1">Belongs to the Mg-chelatase subunits D/I family.</text>
</comment>
<dbReference type="EMBL" id="RXIF01000003">
    <property type="protein sequence ID" value="RZN65245.1"/>
    <property type="molecule type" value="Genomic_DNA"/>
</dbReference>
<feature type="domain" description="VWFA" evidence="5">
    <location>
        <begin position="473"/>
        <end position="658"/>
    </location>
</feature>
<dbReference type="CDD" id="cd01451">
    <property type="entry name" value="vWA_Magnesium_chelatase"/>
    <property type="match status" value="1"/>
</dbReference>
<evidence type="ECO:0000256" key="3">
    <source>
        <dbReference type="ARBA" id="ARBA00022840"/>
    </source>
</evidence>
<proteinExistence type="inferred from homology"/>
<dbReference type="Pfam" id="PF17863">
    <property type="entry name" value="AAA_lid_2"/>
    <property type="match status" value="1"/>
</dbReference>
<evidence type="ECO:0000256" key="1">
    <source>
        <dbReference type="ARBA" id="ARBA00005799"/>
    </source>
</evidence>
<dbReference type="InterPro" id="IPR002035">
    <property type="entry name" value="VWF_A"/>
</dbReference>
<dbReference type="Pfam" id="PF01078">
    <property type="entry name" value="Mg_chelatase"/>
    <property type="match status" value="1"/>
</dbReference>
<dbReference type="PROSITE" id="PS50234">
    <property type="entry name" value="VWFA"/>
    <property type="match status" value="1"/>
</dbReference>
<keyword evidence="3" id="KW-0067">ATP-binding</keyword>
<organism evidence="6 7">
    <name type="scientific">Methanoliparum thermophilum</name>
    <dbReference type="NCBI Taxonomy" id="2491083"/>
    <lineage>
        <taxon>Archaea</taxon>
        <taxon>Methanobacteriati</taxon>
        <taxon>Methanobacteriota</taxon>
        <taxon>Candidatus Methanoliparia</taxon>
        <taxon>Candidatus Methanoliparales</taxon>
        <taxon>Candidatus Methanoliparaceae</taxon>
        <taxon>Candidatus Methanoliparum</taxon>
    </lineage>
</organism>
<evidence type="ECO:0000313" key="6">
    <source>
        <dbReference type="EMBL" id="RZN65245.1"/>
    </source>
</evidence>
<dbReference type="InterPro" id="IPR000523">
    <property type="entry name" value="Mg_chelatse_chII-like_cat_dom"/>
</dbReference>
<name>A0A520KTE5_METT2</name>
<evidence type="ECO:0000313" key="7">
    <source>
        <dbReference type="Proteomes" id="UP000317158"/>
    </source>
</evidence>
<dbReference type="Gene3D" id="3.40.50.300">
    <property type="entry name" value="P-loop containing nucleotide triphosphate hydrolases"/>
    <property type="match status" value="1"/>
</dbReference>
<dbReference type="InterPro" id="IPR052989">
    <property type="entry name" value="Mg-chelatase_DI-like"/>
</dbReference>
<dbReference type="SUPFAM" id="SSF53300">
    <property type="entry name" value="vWA-like"/>
    <property type="match status" value="1"/>
</dbReference>
<dbReference type="GO" id="GO:0005524">
    <property type="term" value="F:ATP binding"/>
    <property type="evidence" value="ECO:0007669"/>
    <property type="project" value="UniProtKB-KW"/>
</dbReference>
<comment type="caution">
    <text evidence="6">The sequence shown here is derived from an EMBL/GenBank/DDBJ whole genome shotgun (WGS) entry which is preliminary data.</text>
</comment>